<gene>
    <name evidence="10" type="ORF">C7443_102124</name>
</gene>
<accession>A0A317MXX8</accession>
<feature type="transmembrane region" description="Helical" evidence="8">
    <location>
        <begin position="257"/>
        <end position="281"/>
    </location>
</feature>
<dbReference type="Proteomes" id="UP000246569">
    <property type="component" value="Unassembled WGS sequence"/>
</dbReference>
<name>A0A317MXX8_9GAMM</name>
<comment type="subcellular location">
    <subcellularLocation>
        <location evidence="1">Cell membrane</location>
        <topology evidence="1">Multi-pass membrane protein</topology>
    </subcellularLocation>
</comment>
<dbReference type="InterPro" id="IPR051449">
    <property type="entry name" value="ABC-2_transporter_component"/>
</dbReference>
<dbReference type="OrthoDB" id="9808686at2"/>
<feature type="transmembrane region" description="Helical" evidence="8">
    <location>
        <begin position="176"/>
        <end position="200"/>
    </location>
</feature>
<dbReference type="PANTHER" id="PTHR30294:SF47">
    <property type="entry name" value="INNER MEMBRANE TRANSPORT PERMEASE YHHJ"/>
    <property type="match status" value="1"/>
</dbReference>
<evidence type="ECO:0000256" key="7">
    <source>
        <dbReference type="ARBA" id="ARBA00023136"/>
    </source>
</evidence>
<evidence type="ECO:0000256" key="2">
    <source>
        <dbReference type="ARBA" id="ARBA00007783"/>
    </source>
</evidence>
<proteinExistence type="inferred from homology"/>
<comment type="similarity">
    <text evidence="2">Belongs to the ABC-2 integral membrane protein family.</text>
</comment>
<evidence type="ECO:0000256" key="1">
    <source>
        <dbReference type="ARBA" id="ARBA00004651"/>
    </source>
</evidence>
<evidence type="ECO:0000256" key="3">
    <source>
        <dbReference type="ARBA" id="ARBA00022448"/>
    </source>
</evidence>
<keyword evidence="5 8" id="KW-0812">Transmembrane</keyword>
<keyword evidence="3" id="KW-0813">Transport</keyword>
<dbReference type="EMBL" id="QGTJ01000002">
    <property type="protein sequence ID" value="PWV64475.1"/>
    <property type="molecule type" value="Genomic_DNA"/>
</dbReference>
<comment type="caution">
    <text evidence="10">The sequence shown here is derived from an EMBL/GenBank/DDBJ whole genome shotgun (WGS) entry which is preliminary data.</text>
</comment>
<dbReference type="PROSITE" id="PS51012">
    <property type="entry name" value="ABC_TM2"/>
    <property type="match status" value="1"/>
</dbReference>
<dbReference type="InterPro" id="IPR047817">
    <property type="entry name" value="ABC2_TM_bact-type"/>
</dbReference>
<dbReference type="AlphaFoldDB" id="A0A317MXX8"/>
<feature type="transmembrane region" description="Helical" evidence="8">
    <location>
        <begin position="24"/>
        <end position="46"/>
    </location>
</feature>
<evidence type="ECO:0000256" key="6">
    <source>
        <dbReference type="ARBA" id="ARBA00022989"/>
    </source>
</evidence>
<evidence type="ECO:0000259" key="9">
    <source>
        <dbReference type="PROSITE" id="PS51012"/>
    </source>
</evidence>
<dbReference type="GO" id="GO:0005886">
    <property type="term" value="C:plasma membrane"/>
    <property type="evidence" value="ECO:0007669"/>
    <property type="project" value="UniProtKB-SubCell"/>
</dbReference>
<evidence type="ECO:0000313" key="10">
    <source>
        <dbReference type="EMBL" id="PWV64475.1"/>
    </source>
</evidence>
<feature type="transmembrane region" description="Helical" evidence="8">
    <location>
        <begin position="288"/>
        <end position="306"/>
    </location>
</feature>
<evidence type="ECO:0000256" key="5">
    <source>
        <dbReference type="ARBA" id="ARBA00022692"/>
    </source>
</evidence>
<feature type="transmembrane region" description="Helical" evidence="8">
    <location>
        <begin position="221"/>
        <end position="245"/>
    </location>
</feature>
<organism evidence="10 11">
    <name type="scientific">Plasticicumulans acidivorans</name>
    <dbReference type="NCBI Taxonomy" id="886464"/>
    <lineage>
        <taxon>Bacteria</taxon>
        <taxon>Pseudomonadati</taxon>
        <taxon>Pseudomonadota</taxon>
        <taxon>Gammaproteobacteria</taxon>
        <taxon>Candidatus Competibacteraceae</taxon>
        <taxon>Plasticicumulans</taxon>
    </lineage>
</organism>
<protein>
    <submittedName>
        <fullName evidence="10">ABC-2 type transport system permease protein</fullName>
    </submittedName>
</protein>
<dbReference type="Pfam" id="PF12698">
    <property type="entry name" value="ABC2_membrane_3"/>
    <property type="match status" value="1"/>
</dbReference>
<dbReference type="InterPro" id="IPR013525">
    <property type="entry name" value="ABC2_TM"/>
</dbReference>
<dbReference type="Gene3D" id="3.40.1710.10">
    <property type="entry name" value="abc type-2 transporter like domain"/>
    <property type="match status" value="1"/>
</dbReference>
<keyword evidence="7 8" id="KW-0472">Membrane</keyword>
<evidence type="ECO:0000313" key="11">
    <source>
        <dbReference type="Proteomes" id="UP000246569"/>
    </source>
</evidence>
<keyword evidence="4" id="KW-1003">Cell membrane</keyword>
<keyword evidence="6 8" id="KW-1133">Transmembrane helix</keyword>
<reference evidence="10 11" key="1">
    <citation type="submission" date="2018-05" db="EMBL/GenBank/DDBJ databases">
        <title>Genomic Encyclopedia of Type Strains, Phase IV (KMG-IV): sequencing the most valuable type-strain genomes for metagenomic binning, comparative biology and taxonomic classification.</title>
        <authorList>
            <person name="Goeker M."/>
        </authorList>
    </citation>
    <scope>NUCLEOTIDE SEQUENCE [LARGE SCALE GENOMIC DNA]</scope>
    <source>
        <strain evidence="10 11">DSM 23606</strain>
    </source>
</reference>
<dbReference type="GO" id="GO:0140359">
    <property type="term" value="F:ABC-type transporter activity"/>
    <property type="evidence" value="ECO:0007669"/>
    <property type="project" value="InterPro"/>
</dbReference>
<keyword evidence="11" id="KW-1185">Reference proteome</keyword>
<feature type="transmembrane region" description="Helical" evidence="8">
    <location>
        <begin position="345"/>
        <end position="364"/>
    </location>
</feature>
<evidence type="ECO:0000256" key="4">
    <source>
        <dbReference type="ARBA" id="ARBA00022475"/>
    </source>
</evidence>
<feature type="domain" description="ABC transmembrane type-2" evidence="9">
    <location>
        <begin position="125"/>
        <end position="370"/>
    </location>
</feature>
<dbReference type="PANTHER" id="PTHR30294">
    <property type="entry name" value="MEMBRANE COMPONENT OF ABC TRANSPORTER YHHJ-RELATED"/>
    <property type="match status" value="1"/>
</dbReference>
<evidence type="ECO:0000256" key="8">
    <source>
        <dbReference type="SAM" id="Phobius"/>
    </source>
</evidence>
<sequence>MNPHLRNVLELGRKEFVALARDRVLVVLIIYAFTVLIYVTATATGIELRNASIAFVDEDASTLSARLIDAPQPPYFQHPARISNAEIDAAQDAGRYTFVVDIPPDFQADVLAGRQPTLQVNVDATAMSQAGIGANYLQQIFSAEIAEFAGRRRAVPIEPVTQVVRVAFNPNLRMPWFLGPMMIINSITLLSIVLTGAAMIREREQGTLEHLLVLPLTPIEIMLAKVWATATVIVVASALAVTLMIHGVLGVPSRGSLALFLSAAFIYSCSVAAIGIFLATIARSMPQLGLLAIPVVFPMGMLSGGSTPLDSMPLAVQWVMQFSPSTHFTAVMQAILYRGAGFAVIWPQFALMLAIGTLFFAIAAHRLRATLARAAD</sequence>